<dbReference type="Pfam" id="PF02452">
    <property type="entry name" value="PemK_toxin"/>
    <property type="match status" value="1"/>
</dbReference>
<dbReference type="GO" id="GO:0004521">
    <property type="term" value="F:RNA endonuclease activity"/>
    <property type="evidence" value="ECO:0007669"/>
    <property type="project" value="TreeGrafter"/>
</dbReference>
<reference evidence="1 2" key="1">
    <citation type="submission" date="2018-01" db="EMBL/GenBank/DDBJ databases">
        <authorList>
            <person name="Clerissi C."/>
        </authorList>
    </citation>
    <scope>NUCLEOTIDE SEQUENCE [LARGE SCALE GENOMIC DNA]</scope>
    <source>
        <strain evidence="1">Cupriavidus sp. LMG 19464</strain>
    </source>
</reference>
<gene>
    <name evidence="1" type="primary">chpBK</name>
    <name evidence="1" type="ORF">CBM2587_A160119</name>
</gene>
<dbReference type="EMBL" id="OFSQ01000008">
    <property type="protein sequence ID" value="SOY46242.1"/>
    <property type="molecule type" value="Genomic_DNA"/>
</dbReference>
<dbReference type="GO" id="GO:0016075">
    <property type="term" value="P:rRNA catabolic process"/>
    <property type="evidence" value="ECO:0007669"/>
    <property type="project" value="TreeGrafter"/>
</dbReference>
<organism evidence="1 2">
    <name type="scientific">Cupriavidus taiwanensis</name>
    <dbReference type="NCBI Taxonomy" id="164546"/>
    <lineage>
        <taxon>Bacteria</taxon>
        <taxon>Pseudomonadati</taxon>
        <taxon>Pseudomonadota</taxon>
        <taxon>Betaproteobacteria</taxon>
        <taxon>Burkholderiales</taxon>
        <taxon>Burkholderiaceae</taxon>
        <taxon>Cupriavidus</taxon>
    </lineage>
</organism>
<accession>A0A975ZYS6</accession>
<dbReference type="GO" id="GO:0006402">
    <property type="term" value="P:mRNA catabolic process"/>
    <property type="evidence" value="ECO:0007669"/>
    <property type="project" value="TreeGrafter"/>
</dbReference>
<comment type="caution">
    <text evidence="1">The sequence shown here is derived from an EMBL/GenBank/DDBJ whole genome shotgun (WGS) entry which is preliminary data.</text>
</comment>
<dbReference type="PANTHER" id="PTHR33988:SF2">
    <property type="entry name" value="ENDORIBONUCLEASE MAZF"/>
    <property type="match status" value="1"/>
</dbReference>
<dbReference type="RefSeq" id="WP_116356652.1">
    <property type="nucleotide sequence ID" value="NZ_JABTYD010000015.1"/>
</dbReference>
<name>A0A975ZYS6_9BURK</name>
<dbReference type="AlphaFoldDB" id="A0A975ZYS6"/>
<sequence>MVARGDVWLVALDPTVGSEIEKTRPCVILSPPEMHDYLRTVTVAPMTTGSRPAPFRIPVTFQRKTGLILLDQLRTVDKSRLVKRAGGLSERTVADTLRTLREVFAD</sequence>
<dbReference type="PANTHER" id="PTHR33988">
    <property type="entry name" value="ENDORIBONUCLEASE MAZF-RELATED"/>
    <property type="match status" value="1"/>
</dbReference>
<dbReference type="Gene3D" id="2.30.30.110">
    <property type="match status" value="1"/>
</dbReference>
<protein>
    <submittedName>
        <fullName evidence="1">PemK-like protein toxin of a toxin-antitoxin system</fullName>
    </submittedName>
</protein>
<evidence type="ECO:0000313" key="1">
    <source>
        <dbReference type="EMBL" id="SOY46242.1"/>
    </source>
</evidence>
<evidence type="ECO:0000313" key="2">
    <source>
        <dbReference type="Proteomes" id="UP000256780"/>
    </source>
</evidence>
<dbReference type="InterPro" id="IPR003477">
    <property type="entry name" value="PemK-like"/>
</dbReference>
<dbReference type="OrthoDB" id="9793906at2"/>
<dbReference type="GO" id="GO:0003677">
    <property type="term" value="F:DNA binding"/>
    <property type="evidence" value="ECO:0007669"/>
    <property type="project" value="InterPro"/>
</dbReference>
<dbReference type="SUPFAM" id="SSF50118">
    <property type="entry name" value="Cell growth inhibitor/plasmid maintenance toxic component"/>
    <property type="match status" value="1"/>
</dbReference>
<dbReference type="Proteomes" id="UP000256780">
    <property type="component" value="Chromosome CBM2587_a"/>
</dbReference>
<dbReference type="InterPro" id="IPR011067">
    <property type="entry name" value="Plasmid_toxin/cell-grow_inhib"/>
</dbReference>
<proteinExistence type="predicted"/>